<keyword evidence="5" id="KW-1185">Reference proteome</keyword>
<evidence type="ECO:0000313" key="5">
    <source>
        <dbReference type="Proteomes" id="UP000245461"/>
    </source>
</evidence>
<evidence type="ECO:0000313" key="4">
    <source>
        <dbReference type="EMBL" id="PWR25861.1"/>
    </source>
</evidence>
<dbReference type="RefSeq" id="WP_109902269.1">
    <property type="nucleotide sequence ID" value="NZ_QGLE01000001.1"/>
</dbReference>
<accession>A0A317EGH7</accession>
<dbReference type="InterPro" id="IPR001647">
    <property type="entry name" value="HTH_TetR"/>
</dbReference>
<dbReference type="PRINTS" id="PR00455">
    <property type="entry name" value="HTHTETR"/>
</dbReference>
<dbReference type="InterPro" id="IPR009057">
    <property type="entry name" value="Homeodomain-like_sf"/>
</dbReference>
<protein>
    <submittedName>
        <fullName evidence="4">TetR/AcrR family transcriptional regulator</fullName>
    </submittedName>
</protein>
<dbReference type="SUPFAM" id="SSF46689">
    <property type="entry name" value="Homeodomain-like"/>
    <property type="match status" value="1"/>
</dbReference>
<evidence type="ECO:0000256" key="1">
    <source>
        <dbReference type="ARBA" id="ARBA00023125"/>
    </source>
</evidence>
<dbReference type="Proteomes" id="UP000245461">
    <property type="component" value="Unassembled WGS sequence"/>
</dbReference>
<name>A0A317EGH7_9PROT</name>
<dbReference type="Gene3D" id="1.10.357.10">
    <property type="entry name" value="Tetracycline Repressor, domain 2"/>
    <property type="match status" value="1"/>
</dbReference>
<dbReference type="Pfam" id="PF00440">
    <property type="entry name" value="TetR_N"/>
    <property type="match status" value="1"/>
</dbReference>
<feature type="DNA-binding region" description="H-T-H motif" evidence="2">
    <location>
        <begin position="29"/>
        <end position="48"/>
    </location>
</feature>
<keyword evidence="1 2" id="KW-0238">DNA-binding</keyword>
<gene>
    <name evidence="4" type="ORF">DKG74_02605</name>
</gene>
<evidence type="ECO:0000256" key="2">
    <source>
        <dbReference type="PROSITE-ProRule" id="PRU00335"/>
    </source>
</evidence>
<dbReference type="PROSITE" id="PS50977">
    <property type="entry name" value="HTH_TETR_2"/>
    <property type="match status" value="1"/>
</dbReference>
<comment type="caution">
    <text evidence="4">The sequence shown here is derived from an EMBL/GenBank/DDBJ whole genome shotgun (WGS) entry which is preliminary data.</text>
</comment>
<sequence>MVRLAQFSADCFVSAAIALVAEAGPSAASIPAIARRVGAPTGSLYHRFPSKAAVLAAAWAEVHGDFTAALVPPLFEGRARDAAMTLVDWSRARPLRARFLLLNDFGALVDGAPVPDDLRAEIARQEDVLDRAFLSLAGGHASAAEAAALRFRVFDAPVAALRPHLIGRGPIPEFVDDLVSGLFDNGRDALQGQAA</sequence>
<proteinExistence type="predicted"/>
<dbReference type="AlphaFoldDB" id="A0A317EGH7"/>
<evidence type="ECO:0000259" key="3">
    <source>
        <dbReference type="PROSITE" id="PS50977"/>
    </source>
</evidence>
<organism evidence="4 5">
    <name type="scientific">Zavarzinia aquatilis</name>
    <dbReference type="NCBI Taxonomy" id="2211142"/>
    <lineage>
        <taxon>Bacteria</taxon>
        <taxon>Pseudomonadati</taxon>
        <taxon>Pseudomonadota</taxon>
        <taxon>Alphaproteobacteria</taxon>
        <taxon>Rhodospirillales</taxon>
        <taxon>Zavarziniaceae</taxon>
        <taxon>Zavarzinia</taxon>
    </lineage>
</organism>
<dbReference type="GO" id="GO:0003677">
    <property type="term" value="F:DNA binding"/>
    <property type="evidence" value="ECO:0007669"/>
    <property type="project" value="UniProtKB-UniRule"/>
</dbReference>
<reference evidence="4 5" key="1">
    <citation type="submission" date="2018-05" db="EMBL/GenBank/DDBJ databases">
        <title>Zavarzinia sp. HR-AS.</title>
        <authorList>
            <person name="Lee Y."/>
            <person name="Jeon C.O."/>
        </authorList>
    </citation>
    <scope>NUCLEOTIDE SEQUENCE [LARGE SCALE GENOMIC DNA]</scope>
    <source>
        <strain evidence="4 5">HR-AS</strain>
    </source>
</reference>
<feature type="domain" description="HTH tetR-type" evidence="3">
    <location>
        <begin position="6"/>
        <end position="66"/>
    </location>
</feature>
<dbReference type="EMBL" id="QGLE01000001">
    <property type="protein sequence ID" value="PWR25861.1"/>
    <property type="molecule type" value="Genomic_DNA"/>
</dbReference>
<dbReference type="OrthoDB" id="8701707at2"/>